<comment type="subcellular location">
    <subcellularLocation>
        <location evidence="1 9 10">Nucleus</location>
    </subcellularLocation>
</comment>
<keyword evidence="16" id="KW-1267">Proteomics identification</keyword>
<dbReference type="GO" id="GO:0003677">
    <property type="term" value="F:DNA binding"/>
    <property type="evidence" value="ECO:0007669"/>
    <property type="project" value="UniProtKB-UniRule"/>
</dbReference>
<evidence type="ECO:0000256" key="10">
    <source>
        <dbReference type="RuleBase" id="RU000682"/>
    </source>
</evidence>
<dbReference type="Gene3D" id="1.10.10.60">
    <property type="entry name" value="Homeodomain-like"/>
    <property type="match status" value="1"/>
</dbReference>
<dbReference type="KEGG" id="dosa:Os08g0187500"/>
<evidence type="ECO:0000256" key="2">
    <source>
        <dbReference type="ARBA" id="ARBA00006789"/>
    </source>
</evidence>
<evidence type="ECO:0000259" key="13">
    <source>
        <dbReference type="PROSITE" id="PS50071"/>
    </source>
</evidence>
<name>A0A0P0XCM0_ORYSJ</name>
<dbReference type="SMART" id="SM00389">
    <property type="entry name" value="HOX"/>
    <property type="match status" value="1"/>
</dbReference>
<dbReference type="InterPro" id="IPR017970">
    <property type="entry name" value="Homeobox_CS"/>
</dbReference>
<evidence type="ECO:0000256" key="8">
    <source>
        <dbReference type="ARBA" id="ARBA00023242"/>
    </source>
</evidence>
<sequence length="326" mass="37739">MTPARRMPPVIGRNGVAYESPSAQLPLTQADMLDSHHLQQALQQQYFDQIPVTTTAAADSGDNMLHGRADAGGLVDEFESKSCSENVDGAGDGLSGDDQDPNQRPRKKRYHRHTQHQIQEMEAFFKECPHPDDKQRKELSRELGLEPLQVKFWFQNKRTQMKNQHERHENAQLRAENDKLRAENMRYKEALSSASCPNCGGPAALRRAPPPRRERPPPRRDRPHLRHRRQARRQAPHRLLPRPLLPARRRRRPLPSRPRRRLRRRHPRPRHVRRRRRPPPRRAPARRRQAHDRGARRRRHGRARPDGPARRAALVVVVGAGGGVAR</sequence>
<feature type="domain" description="Homeobox" evidence="13">
    <location>
        <begin position="104"/>
        <end position="164"/>
    </location>
</feature>
<dbReference type="OMA" id="HPRPRHV"/>
<dbReference type="GO" id="GO:0000981">
    <property type="term" value="F:DNA-binding transcription factor activity, RNA polymerase II-specific"/>
    <property type="evidence" value="ECO:0007669"/>
    <property type="project" value="InterPro"/>
</dbReference>
<feature type="compositionally biased region" description="Basic and acidic residues" evidence="12">
    <location>
        <begin position="211"/>
        <end position="220"/>
    </location>
</feature>
<keyword evidence="8 9" id="KW-0539">Nucleus</keyword>
<organism evidence="14 15">
    <name type="scientific">Oryza sativa subsp. japonica</name>
    <name type="common">Rice</name>
    <dbReference type="NCBI Taxonomy" id="39947"/>
    <lineage>
        <taxon>Eukaryota</taxon>
        <taxon>Viridiplantae</taxon>
        <taxon>Streptophyta</taxon>
        <taxon>Embryophyta</taxon>
        <taxon>Tracheophyta</taxon>
        <taxon>Spermatophyta</taxon>
        <taxon>Magnoliopsida</taxon>
        <taxon>Liliopsida</taxon>
        <taxon>Poales</taxon>
        <taxon>Poaceae</taxon>
        <taxon>BOP clade</taxon>
        <taxon>Oryzoideae</taxon>
        <taxon>Oryzeae</taxon>
        <taxon>Oryzinae</taxon>
        <taxon>Oryza</taxon>
        <taxon>Oryza sativa</taxon>
    </lineage>
</organism>
<reference evidence="14 15" key="2">
    <citation type="journal article" date="2013" name="Plant Cell Physiol.">
        <title>Rice Annotation Project Database (RAP-DB): an integrative and interactive database for rice genomics.</title>
        <authorList>
            <person name="Sakai H."/>
            <person name="Lee S.S."/>
            <person name="Tanaka T."/>
            <person name="Numa H."/>
            <person name="Kim J."/>
            <person name="Kawahara Y."/>
            <person name="Wakimoto H."/>
            <person name="Yang C.C."/>
            <person name="Iwamoto M."/>
            <person name="Abe T."/>
            <person name="Yamada Y."/>
            <person name="Muto A."/>
            <person name="Inokuchi H."/>
            <person name="Ikemura T."/>
            <person name="Matsumoto T."/>
            <person name="Sasaki T."/>
            <person name="Itoh T."/>
        </authorList>
    </citation>
    <scope>NUCLEOTIDE SEQUENCE [LARGE SCALE GENOMIC DNA]</scope>
    <source>
        <strain evidence="15">cv. Nipponbare</strain>
    </source>
</reference>
<keyword evidence="15" id="KW-1185">Reference proteome</keyword>
<dbReference type="PROSITE" id="PS00027">
    <property type="entry name" value="HOMEOBOX_1"/>
    <property type="match status" value="1"/>
</dbReference>
<dbReference type="AlphaFoldDB" id="A0A0P0XCM0"/>
<evidence type="ECO:0000256" key="4">
    <source>
        <dbReference type="ARBA" id="ARBA00023054"/>
    </source>
</evidence>
<evidence type="ECO:0000256" key="5">
    <source>
        <dbReference type="ARBA" id="ARBA00023125"/>
    </source>
</evidence>
<keyword evidence="6 9" id="KW-0371">Homeobox</keyword>
<feature type="region of interest" description="Disordered" evidence="12">
    <location>
        <begin position="191"/>
        <end position="310"/>
    </location>
</feature>
<dbReference type="PANTHER" id="PTHR45654:SF3">
    <property type="entry name" value="HOMEOBOX-LEUCINE ZIPPER PROTEIN ROC1"/>
    <property type="match status" value="1"/>
</dbReference>
<feature type="compositionally biased region" description="Basic residues" evidence="12">
    <location>
        <begin position="247"/>
        <end position="302"/>
    </location>
</feature>
<evidence type="ECO:0007829" key="16">
    <source>
        <dbReference type="PeptideAtlas" id="A0A0P0XCM0"/>
    </source>
</evidence>
<evidence type="ECO:0000256" key="3">
    <source>
        <dbReference type="ARBA" id="ARBA00023015"/>
    </source>
</evidence>
<dbReference type="InterPro" id="IPR001356">
    <property type="entry name" value="HD"/>
</dbReference>
<evidence type="ECO:0000256" key="12">
    <source>
        <dbReference type="SAM" id="MobiDB-lite"/>
    </source>
</evidence>
<evidence type="ECO:0000256" key="11">
    <source>
        <dbReference type="SAM" id="Coils"/>
    </source>
</evidence>
<reference evidence="15" key="1">
    <citation type="journal article" date="2005" name="Nature">
        <title>The map-based sequence of the rice genome.</title>
        <authorList>
            <consortium name="International rice genome sequencing project (IRGSP)"/>
            <person name="Matsumoto T."/>
            <person name="Wu J."/>
            <person name="Kanamori H."/>
            <person name="Katayose Y."/>
            <person name="Fujisawa M."/>
            <person name="Namiki N."/>
            <person name="Mizuno H."/>
            <person name="Yamamoto K."/>
            <person name="Antonio B.A."/>
            <person name="Baba T."/>
            <person name="Sakata K."/>
            <person name="Nagamura Y."/>
            <person name="Aoki H."/>
            <person name="Arikawa K."/>
            <person name="Arita K."/>
            <person name="Bito T."/>
            <person name="Chiden Y."/>
            <person name="Fujitsuka N."/>
            <person name="Fukunaka R."/>
            <person name="Hamada M."/>
            <person name="Harada C."/>
            <person name="Hayashi A."/>
            <person name="Hijishita S."/>
            <person name="Honda M."/>
            <person name="Hosokawa S."/>
            <person name="Ichikawa Y."/>
            <person name="Idonuma A."/>
            <person name="Iijima M."/>
            <person name="Ikeda M."/>
            <person name="Ikeno M."/>
            <person name="Ito K."/>
            <person name="Ito S."/>
            <person name="Ito T."/>
            <person name="Ito Y."/>
            <person name="Ito Y."/>
            <person name="Iwabuchi A."/>
            <person name="Kamiya K."/>
            <person name="Karasawa W."/>
            <person name="Kurita K."/>
            <person name="Katagiri S."/>
            <person name="Kikuta A."/>
            <person name="Kobayashi H."/>
            <person name="Kobayashi N."/>
            <person name="Machita K."/>
            <person name="Maehara T."/>
            <person name="Masukawa M."/>
            <person name="Mizubayashi T."/>
            <person name="Mukai Y."/>
            <person name="Nagasaki H."/>
            <person name="Nagata Y."/>
            <person name="Naito S."/>
            <person name="Nakashima M."/>
            <person name="Nakama Y."/>
            <person name="Nakamichi Y."/>
            <person name="Nakamura M."/>
            <person name="Meguro A."/>
            <person name="Negishi M."/>
            <person name="Ohta I."/>
            <person name="Ohta T."/>
            <person name="Okamoto M."/>
            <person name="Ono N."/>
            <person name="Saji S."/>
            <person name="Sakaguchi M."/>
            <person name="Sakai K."/>
            <person name="Shibata M."/>
            <person name="Shimokawa T."/>
            <person name="Song J."/>
            <person name="Takazaki Y."/>
            <person name="Terasawa K."/>
            <person name="Tsugane M."/>
            <person name="Tsuji K."/>
            <person name="Ueda S."/>
            <person name="Waki K."/>
            <person name="Yamagata H."/>
            <person name="Yamamoto M."/>
            <person name="Yamamoto S."/>
            <person name="Yamane H."/>
            <person name="Yoshiki S."/>
            <person name="Yoshihara R."/>
            <person name="Yukawa K."/>
            <person name="Zhong H."/>
            <person name="Yano M."/>
            <person name="Yuan Q."/>
            <person name="Ouyang S."/>
            <person name="Liu J."/>
            <person name="Jones K.M."/>
            <person name="Gansberger K."/>
            <person name="Moffat K."/>
            <person name="Hill J."/>
            <person name="Bera J."/>
            <person name="Fadrosh D."/>
            <person name="Jin S."/>
            <person name="Johri S."/>
            <person name="Kim M."/>
            <person name="Overton L."/>
            <person name="Reardon M."/>
            <person name="Tsitrin T."/>
            <person name="Vuong H."/>
            <person name="Weaver B."/>
            <person name="Ciecko A."/>
            <person name="Tallon L."/>
            <person name="Jackson J."/>
            <person name="Pai G."/>
            <person name="Aken S.V."/>
            <person name="Utterback T."/>
            <person name="Reidmuller S."/>
            <person name="Feldblyum T."/>
            <person name="Hsiao J."/>
            <person name="Zismann V."/>
            <person name="Iobst S."/>
            <person name="de Vazeille A.R."/>
            <person name="Buell C.R."/>
            <person name="Ying K."/>
            <person name="Li Y."/>
            <person name="Lu T."/>
            <person name="Huang Y."/>
            <person name="Zhao Q."/>
            <person name="Feng Q."/>
            <person name="Zhang L."/>
            <person name="Zhu J."/>
            <person name="Weng Q."/>
            <person name="Mu J."/>
            <person name="Lu Y."/>
            <person name="Fan D."/>
            <person name="Liu Y."/>
            <person name="Guan J."/>
            <person name="Zhang Y."/>
            <person name="Yu S."/>
            <person name="Liu X."/>
            <person name="Zhang Y."/>
            <person name="Hong G."/>
            <person name="Han B."/>
            <person name="Choisne N."/>
            <person name="Demange N."/>
            <person name="Orjeda G."/>
            <person name="Samain S."/>
            <person name="Cattolico L."/>
            <person name="Pelletier E."/>
            <person name="Couloux A."/>
            <person name="Segurens B."/>
            <person name="Wincker P."/>
            <person name="D'Hont A."/>
            <person name="Scarpelli C."/>
            <person name="Weissenbach J."/>
            <person name="Salanoubat M."/>
            <person name="Quetier F."/>
            <person name="Yu Y."/>
            <person name="Kim H.R."/>
            <person name="Rambo T."/>
            <person name="Currie J."/>
            <person name="Collura K."/>
            <person name="Luo M."/>
            <person name="Yang T."/>
            <person name="Ammiraju J.S.S."/>
            <person name="Engler F."/>
            <person name="Soderlund C."/>
            <person name="Wing R.A."/>
            <person name="Palmer L.E."/>
            <person name="de la Bastide M."/>
            <person name="Spiegel L."/>
            <person name="Nascimento L."/>
            <person name="Zutavern T."/>
            <person name="O'Shaughnessy A."/>
            <person name="Dike S."/>
            <person name="Dedhia N."/>
            <person name="Preston R."/>
            <person name="Balija V."/>
            <person name="McCombie W.R."/>
            <person name="Chow T."/>
            <person name="Chen H."/>
            <person name="Chung M."/>
            <person name="Chen C."/>
            <person name="Shaw J."/>
            <person name="Wu H."/>
            <person name="Hsiao K."/>
            <person name="Chao Y."/>
            <person name="Chu M."/>
            <person name="Cheng C."/>
            <person name="Hour A."/>
            <person name="Lee P."/>
            <person name="Lin S."/>
            <person name="Lin Y."/>
            <person name="Liou J."/>
            <person name="Liu S."/>
            <person name="Hsing Y."/>
            <person name="Raghuvanshi S."/>
            <person name="Mohanty A."/>
            <person name="Bharti A.K."/>
            <person name="Gaur A."/>
            <person name="Gupta V."/>
            <person name="Kumar D."/>
            <person name="Ravi V."/>
            <person name="Vij S."/>
            <person name="Kapur A."/>
            <person name="Khurana P."/>
            <person name="Khurana P."/>
            <person name="Khurana J.P."/>
            <person name="Tyagi A.K."/>
            <person name="Gaikwad K."/>
            <person name="Singh A."/>
            <person name="Dalal V."/>
            <person name="Srivastava S."/>
            <person name="Dixit A."/>
            <person name="Pal A.K."/>
            <person name="Ghazi I.A."/>
            <person name="Yadav M."/>
            <person name="Pandit A."/>
            <person name="Bhargava A."/>
            <person name="Sureshbabu K."/>
            <person name="Batra K."/>
            <person name="Sharma T.R."/>
            <person name="Mohapatra T."/>
            <person name="Singh N.K."/>
            <person name="Messing J."/>
            <person name="Nelson A.B."/>
            <person name="Fuks G."/>
            <person name="Kavchok S."/>
            <person name="Keizer G."/>
            <person name="Linton E."/>
            <person name="Llaca V."/>
            <person name="Song R."/>
            <person name="Tanyolac B."/>
            <person name="Young S."/>
            <person name="Ho-Il K."/>
            <person name="Hahn J.H."/>
            <person name="Sangsakoo G."/>
            <person name="Vanavichit A."/>
            <person name="de Mattos Luiz.A.T."/>
            <person name="Zimmer P.D."/>
            <person name="Malone G."/>
            <person name="Dellagostin O."/>
            <person name="de Oliveira A.C."/>
            <person name="Bevan M."/>
            <person name="Bancroft I."/>
            <person name="Minx P."/>
            <person name="Cordum H."/>
            <person name="Wilson R."/>
            <person name="Cheng Z."/>
            <person name="Jin W."/>
            <person name="Jiang J."/>
            <person name="Leong S.A."/>
            <person name="Iwama H."/>
            <person name="Gojobori T."/>
            <person name="Itoh T."/>
            <person name="Niimura Y."/>
            <person name="Fujii Y."/>
            <person name="Habara T."/>
            <person name="Sakai H."/>
            <person name="Sato Y."/>
            <person name="Wilson G."/>
            <person name="Kumar K."/>
            <person name="McCouch S."/>
            <person name="Juretic N."/>
            <person name="Hoen D."/>
            <person name="Wright S."/>
            <person name="Bruskiewich R."/>
            <person name="Bureau T."/>
            <person name="Miyao A."/>
            <person name="Hirochika H."/>
            <person name="Nishikawa T."/>
            <person name="Kadowaki K."/>
            <person name="Sugiura M."/>
            <person name="Burr B."/>
            <person name="Sasaki T."/>
        </authorList>
    </citation>
    <scope>NUCLEOTIDE SEQUENCE [LARGE SCALE GENOMIC DNA]</scope>
    <source>
        <strain evidence="15">cv. Nipponbare</strain>
    </source>
</reference>
<evidence type="ECO:0000313" key="14">
    <source>
        <dbReference type="EMBL" id="BAT04139.1"/>
    </source>
</evidence>
<gene>
    <name evidence="14" type="ordered locus">Os08g0187500</name>
    <name evidence="14" type="ORF">OSNPB_080187500</name>
</gene>
<evidence type="ECO:0000313" key="15">
    <source>
        <dbReference type="Proteomes" id="UP000059680"/>
    </source>
</evidence>
<feature type="region of interest" description="Disordered" evidence="12">
    <location>
        <begin position="81"/>
        <end position="115"/>
    </location>
</feature>
<dbReference type="InterPro" id="IPR009057">
    <property type="entry name" value="Homeodomain-like_sf"/>
</dbReference>
<feature type="coiled-coil region" evidence="11">
    <location>
        <begin position="156"/>
        <end position="190"/>
    </location>
</feature>
<proteinExistence type="evidence at protein level"/>
<dbReference type="GO" id="GO:0005634">
    <property type="term" value="C:nucleus"/>
    <property type="evidence" value="ECO:0007669"/>
    <property type="project" value="UniProtKB-SubCell"/>
</dbReference>
<evidence type="ECO:0000256" key="6">
    <source>
        <dbReference type="ARBA" id="ARBA00023155"/>
    </source>
</evidence>
<dbReference type="Gramene" id="Os08t0187500-01">
    <property type="protein sequence ID" value="Os08t0187500-01"/>
    <property type="gene ID" value="Os08g0187500"/>
</dbReference>
<reference evidence="14 15" key="3">
    <citation type="journal article" date="2013" name="Rice">
        <title>Improvement of the Oryza sativa Nipponbare reference genome using next generation sequence and optical map data.</title>
        <authorList>
            <person name="Kawahara Y."/>
            <person name="de la Bastide M."/>
            <person name="Hamilton J.P."/>
            <person name="Kanamori H."/>
            <person name="McCombie W.R."/>
            <person name="Ouyang S."/>
            <person name="Schwartz D.C."/>
            <person name="Tanaka T."/>
            <person name="Wu J."/>
            <person name="Zhou S."/>
            <person name="Childs K.L."/>
            <person name="Davidson R.M."/>
            <person name="Lin H."/>
            <person name="Quesada-Ocampo L."/>
            <person name="Vaillancourt B."/>
            <person name="Sakai H."/>
            <person name="Lee S.S."/>
            <person name="Kim J."/>
            <person name="Numa H."/>
            <person name="Itoh T."/>
            <person name="Buell C.R."/>
            <person name="Matsumoto T."/>
        </authorList>
    </citation>
    <scope>NUCLEOTIDE SEQUENCE [LARGE SCALE GENOMIC DNA]</scope>
    <source>
        <strain evidence="15">cv. Nipponbare</strain>
    </source>
</reference>
<keyword evidence="5 9" id="KW-0238">DNA-binding</keyword>
<dbReference type="PANTHER" id="PTHR45654">
    <property type="entry name" value="HOMEOBOX-LEUCINE ZIPPER PROTEIN MERISTEM L1"/>
    <property type="match status" value="1"/>
</dbReference>
<dbReference type="FunFam" id="1.10.10.60:FF:000229">
    <property type="entry name" value="Homeobox-leucine zipper protein HDG1"/>
    <property type="match status" value="1"/>
</dbReference>
<evidence type="ECO:0000256" key="9">
    <source>
        <dbReference type="PROSITE-ProRule" id="PRU00108"/>
    </source>
</evidence>
<dbReference type="Proteomes" id="UP000059680">
    <property type="component" value="Chromosome 8"/>
</dbReference>
<dbReference type="PROSITE" id="PS50071">
    <property type="entry name" value="HOMEOBOX_2"/>
    <property type="match status" value="1"/>
</dbReference>
<dbReference type="Pfam" id="PF00046">
    <property type="entry name" value="Homeodomain"/>
    <property type="match status" value="1"/>
</dbReference>
<evidence type="ECO:0000256" key="1">
    <source>
        <dbReference type="ARBA" id="ARBA00004123"/>
    </source>
</evidence>
<keyword evidence="7" id="KW-0804">Transcription</keyword>
<dbReference type="EMBL" id="AP014964">
    <property type="protein sequence ID" value="BAT04139.1"/>
    <property type="molecule type" value="Genomic_DNA"/>
</dbReference>
<evidence type="ECO:0000256" key="7">
    <source>
        <dbReference type="ARBA" id="ARBA00023163"/>
    </source>
</evidence>
<feature type="DNA-binding region" description="Homeobox" evidence="9">
    <location>
        <begin position="106"/>
        <end position="165"/>
    </location>
</feature>
<dbReference type="CDD" id="cd00086">
    <property type="entry name" value="homeodomain"/>
    <property type="match status" value="1"/>
</dbReference>
<dbReference type="SUPFAM" id="SSF46689">
    <property type="entry name" value="Homeodomain-like"/>
    <property type="match status" value="1"/>
</dbReference>
<comment type="similarity">
    <text evidence="2">Belongs to the HD-ZIP homeobox family. Class IV subfamily.</text>
</comment>
<feature type="compositionally biased region" description="Basic residues" evidence="12">
    <location>
        <begin position="221"/>
        <end position="240"/>
    </location>
</feature>
<dbReference type="PRINTS" id="PR00031">
    <property type="entry name" value="HTHREPRESSR"/>
</dbReference>
<keyword evidence="3" id="KW-0805">Transcription regulation</keyword>
<keyword evidence="4 11" id="KW-0175">Coiled coil</keyword>
<accession>A0A0P0XCM0</accession>
<dbReference type="InterPro" id="IPR000047">
    <property type="entry name" value="HTH_motif"/>
</dbReference>
<feature type="compositionally biased region" description="Basic residues" evidence="12">
    <location>
        <begin position="104"/>
        <end position="115"/>
    </location>
</feature>
<dbReference type="InterPro" id="IPR042160">
    <property type="entry name" value="HD-Zip_IV"/>
</dbReference>
<protein>
    <submittedName>
        <fullName evidence="14">Os08g0187500 protein</fullName>
    </submittedName>
</protein>